<name>A0A1G8QKF3_9RHOB</name>
<sequence length="291" mass="32752">MSRQNTFLLGLGAQKAGSTWAQDYMAQDPVADFGPIKEYHVWDVLHLPHAQHFDRRTRNPMRSKAEATLRRLLGKGPDVAGIRGALQTAPRDYFDFFTTLLDRPGITLTGDITPLYAGLPPEVLKQIRDGFEARGIAVRALFLMRDPVSRCVSAAQMNRRKSDRNEGVPTGGTLDEAVLAYAQSPQARLRGDYRHTVESLRAVFPEQALYFGLYETMFTLDSLAALSRFAGVSLRPELARRRVNAFRKSEGVSERTRANLRDILEPEYAFCLQAFPETANHWMRKDAPSHS</sequence>
<keyword evidence="2" id="KW-1185">Reference proteome</keyword>
<dbReference type="Gene3D" id="3.40.50.300">
    <property type="entry name" value="P-loop containing nucleotide triphosphate hydrolases"/>
    <property type="match status" value="1"/>
</dbReference>
<evidence type="ECO:0000313" key="2">
    <source>
        <dbReference type="Proteomes" id="UP000199093"/>
    </source>
</evidence>
<proteinExistence type="predicted"/>
<dbReference type="RefSeq" id="WP_089849387.1">
    <property type="nucleotide sequence ID" value="NZ_FNEJ01000016.1"/>
</dbReference>
<dbReference type="SUPFAM" id="SSF52540">
    <property type="entry name" value="P-loop containing nucleoside triphosphate hydrolases"/>
    <property type="match status" value="1"/>
</dbReference>
<evidence type="ECO:0000313" key="1">
    <source>
        <dbReference type="EMBL" id="SDJ05289.1"/>
    </source>
</evidence>
<dbReference type="InterPro" id="IPR027417">
    <property type="entry name" value="P-loop_NTPase"/>
</dbReference>
<evidence type="ECO:0008006" key="3">
    <source>
        <dbReference type="Google" id="ProtNLM"/>
    </source>
</evidence>
<organism evidence="1 2">
    <name type="scientific">Salipiger marinus</name>
    <dbReference type="NCBI Taxonomy" id="555512"/>
    <lineage>
        <taxon>Bacteria</taxon>
        <taxon>Pseudomonadati</taxon>
        <taxon>Pseudomonadota</taxon>
        <taxon>Alphaproteobacteria</taxon>
        <taxon>Rhodobacterales</taxon>
        <taxon>Roseobacteraceae</taxon>
        <taxon>Salipiger</taxon>
    </lineage>
</organism>
<dbReference type="EMBL" id="FNEJ01000016">
    <property type="protein sequence ID" value="SDJ05289.1"/>
    <property type="molecule type" value="Genomic_DNA"/>
</dbReference>
<reference evidence="1 2" key="1">
    <citation type="submission" date="2016-10" db="EMBL/GenBank/DDBJ databases">
        <authorList>
            <person name="de Groot N.N."/>
        </authorList>
    </citation>
    <scope>NUCLEOTIDE SEQUENCE [LARGE SCALE GENOMIC DNA]</scope>
    <source>
        <strain evidence="1 2">DSM 26424</strain>
    </source>
</reference>
<protein>
    <recommendedName>
        <fullName evidence="3">Sulfotransferase family protein</fullName>
    </recommendedName>
</protein>
<accession>A0A1G8QKF3</accession>
<dbReference type="AlphaFoldDB" id="A0A1G8QKF3"/>
<dbReference type="STRING" id="555512.SAMN04487993_101646"/>
<dbReference type="Proteomes" id="UP000199093">
    <property type="component" value="Unassembled WGS sequence"/>
</dbReference>
<gene>
    <name evidence="1" type="ORF">SAMN04487993_101646</name>
</gene>
<dbReference type="OrthoDB" id="981508at2"/>